<dbReference type="PATRIC" id="fig|1423739.3.peg.1736"/>
<reference evidence="7 8" key="1">
    <citation type="journal article" date="2015" name="Genome Announc.">
        <title>Expanding the biotechnology potential of lactobacilli through comparative genomics of 213 strains and associated genera.</title>
        <authorList>
            <person name="Sun Z."/>
            <person name="Harris H.M."/>
            <person name="McCann A."/>
            <person name="Guo C."/>
            <person name="Argimon S."/>
            <person name="Zhang W."/>
            <person name="Yang X."/>
            <person name="Jeffery I.B."/>
            <person name="Cooney J.C."/>
            <person name="Kagawa T.F."/>
            <person name="Liu W."/>
            <person name="Song Y."/>
            <person name="Salvetti E."/>
            <person name="Wrobel A."/>
            <person name="Rasinkangas P."/>
            <person name="Parkhill J."/>
            <person name="Rea M.C."/>
            <person name="O'Sullivan O."/>
            <person name="Ritari J."/>
            <person name="Douillard F.P."/>
            <person name="Paul Ross R."/>
            <person name="Yang R."/>
            <person name="Briner A.E."/>
            <person name="Felis G.E."/>
            <person name="de Vos W.M."/>
            <person name="Barrangou R."/>
            <person name="Klaenhammer T.R."/>
            <person name="Caufield P.W."/>
            <person name="Cui Y."/>
            <person name="Zhang H."/>
            <person name="O'Toole P.W."/>
        </authorList>
    </citation>
    <scope>NUCLEOTIDE SEQUENCE [LARGE SCALE GENOMIC DNA]</scope>
    <source>
        <strain evidence="7 8">DSM 14421</strain>
    </source>
</reference>
<dbReference type="SUPFAM" id="SSF52788">
    <property type="entry name" value="Phosphotyrosine protein phosphatases I"/>
    <property type="match status" value="1"/>
</dbReference>
<organism evidence="7 8">
    <name type="scientific">Lentilactobacillus diolivorans DSM 14421</name>
    <dbReference type="NCBI Taxonomy" id="1423739"/>
    <lineage>
        <taxon>Bacteria</taxon>
        <taxon>Bacillati</taxon>
        <taxon>Bacillota</taxon>
        <taxon>Bacilli</taxon>
        <taxon>Lactobacillales</taxon>
        <taxon>Lactobacillaceae</taxon>
        <taxon>Lentilactobacillus</taxon>
    </lineage>
</organism>
<dbReference type="GO" id="GO:0004725">
    <property type="term" value="F:protein tyrosine phosphatase activity"/>
    <property type="evidence" value="ECO:0007669"/>
    <property type="project" value="InterPro"/>
</dbReference>
<dbReference type="PANTHER" id="PTHR43428:SF1">
    <property type="entry name" value="ARSENATE REDUCTASE"/>
    <property type="match status" value="1"/>
</dbReference>
<dbReference type="SMART" id="SM00226">
    <property type="entry name" value="LMWPc"/>
    <property type="match status" value="1"/>
</dbReference>
<name>A0A0R1S8U1_9LACO</name>
<evidence type="ECO:0000256" key="5">
    <source>
        <dbReference type="ARBA" id="ARBA00023284"/>
    </source>
</evidence>
<dbReference type="CDD" id="cd16345">
    <property type="entry name" value="LMWP_ArsC"/>
    <property type="match status" value="1"/>
</dbReference>
<dbReference type="EMBL" id="AZEY01000104">
    <property type="protein sequence ID" value="KRL63226.1"/>
    <property type="molecule type" value="Genomic_DNA"/>
</dbReference>
<dbReference type="NCBIfam" id="TIGR02691">
    <property type="entry name" value="arsC_pI258_fam"/>
    <property type="match status" value="1"/>
</dbReference>
<keyword evidence="5" id="KW-0676">Redox-active center</keyword>
<keyword evidence="3" id="KW-0560">Oxidoreductase</keyword>
<dbReference type="Proteomes" id="UP000052013">
    <property type="component" value="Unassembled WGS sequence"/>
</dbReference>
<evidence type="ECO:0000256" key="3">
    <source>
        <dbReference type="ARBA" id="ARBA00023002"/>
    </source>
</evidence>
<dbReference type="InterPro" id="IPR014064">
    <property type="entry name" value="Arsenate_reductase_ArsC"/>
</dbReference>
<dbReference type="Gene3D" id="3.40.50.2300">
    <property type="match status" value="1"/>
</dbReference>
<keyword evidence="2" id="KW-0059">Arsenical resistance</keyword>
<dbReference type="AlphaFoldDB" id="A0A0R1S8U1"/>
<evidence type="ECO:0000256" key="2">
    <source>
        <dbReference type="ARBA" id="ARBA00022849"/>
    </source>
</evidence>
<dbReference type="RefSeq" id="WP_057865965.1">
    <property type="nucleotide sequence ID" value="NZ_AZEY01000104.1"/>
</dbReference>
<sequence>MVQVYFLCTGNACRSQMAEGFAKQILGDHCQIASAGIECHGLDPRAVQVMAERGIDISNQYSKRIDINYLRSSDLIVTLCGDARDRCQVVPNAIKKEHWPLNDPAQVVGNNQVKLAAFRHVRDQIESRISDLAIRLRN</sequence>
<keyword evidence="1" id="KW-0963">Cytoplasm</keyword>
<keyword evidence="4" id="KW-1015">Disulfide bond</keyword>
<feature type="domain" description="Phosphotyrosine protein phosphatase I" evidence="6">
    <location>
        <begin position="2"/>
        <end position="135"/>
    </location>
</feature>
<gene>
    <name evidence="7" type="ORF">FC85_GL001655</name>
</gene>
<evidence type="ECO:0000313" key="8">
    <source>
        <dbReference type="Proteomes" id="UP000052013"/>
    </source>
</evidence>
<evidence type="ECO:0000256" key="1">
    <source>
        <dbReference type="ARBA" id="ARBA00022490"/>
    </source>
</evidence>
<dbReference type="Pfam" id="PF01451">
    <property type="entry name" value="LMWPc"/>
    <property type="match status" value="1"/>
</dbReference>
<dbReference type="InterPro" id="IPR036196">
    <property type="entry name" value="Ptyr_pPase_sf"/>
</dbReference>
<evidence type="ECO:0000313" key="7">
    <source>
        <dbReference type="EMBL" id="KRL63226.1"/>
    </source>
</evidence>
<dbReference type="GO" id="GO:0030612">
    <property type="term" value="F:arsenate reductase (thioredoxin) activity"/>
    <property type="evidence" value="ECO:0007669"/>
    <property type="project" value="InterPro"/>
</dbReference>
<evidence type="ECO:0000259" key="6">
    <source>
        <dbReference type="SMART" id="SM00226"/>
    </source>
</evidence>
<dbReference type="PANTHER" id="PTHR43428">
    <property type="entry name" value="ARSENATE REDUCTASE"/>
    <property type="match status" value="1"/>
</dbReference>
<protein>
    <submittedName>
        <fullName evidence="7">Arsenate reductase</fullName>
    </submittedName>
</protein>
<comment type="caution">
    <text evidence="7">The sequence shown here is derived from an EMBL/GenBank/DDBJ whole genome shotgun (WGS) entry which is preliminary data.</text>
</comment>
<proteinExistence type="predicted"/>
<dbReference type="InterPro" id="IPR023485">
    <property type="entry name" value="Ptyr_pPase"/>
</dbReference>
<accession>A0A0R1S8U1</accession>
<dbReference type="STRING" id="1423739.FC85_GL001655"/>
<evidence type="ECO:0000256" key="4">
    <source>
        <dbReference type="ARBA" id="ARBA00023157"/>
    </source>
</evidence>
<dbReference type="GO" id="GO:0046685">
    <property type="term" value="P:response to arsenic-containing substance"/>
    <property type="evidence" value="ECO:0007669"/>
    <property type="project" value="UniProtKB-KW"/>
</dbReference>